<keyword evidence="2" id="KW-1185">Reference proteome</keyword>
<protein>
    <recommendedName>
        <fullName evidence="3">Ketopantoate hydroxymethyltransferase</fullName>
    </recommendedName>
</protein>
<dbReference type="Proteomes" id="UP000678895">
    <property type="component" value="Unassembled WGS sequence"/>
</dbReference>
<reference evidence="1" key="1">
    <citation type="submission" date="2021-03" db="EMBL/GenBank/DDBJ databases">
        <title>Antimicrobial resistance genes in bacteria isolated from Japanese honey, and their potential for conferring macrolide and lincosamide resistance in the American foulbrood pathogen Paenibacillus larvae.</title>
        <authorList>
            <person name="Okamoto M."/>
            <person name="Kumagai M."/>
            <person name="Kanamori H."/>
            <person name="Takamatsu D."/>
        </authorList>
    </citation>
    <scope>NUCLEOTIDE SEQUENCE</scope>
    <source>
        <strain evidence="1">J41TS4</strain>
    </source>
</reference>
<dbReference type="EMBL" id="BORS01000007">
    <property type="protein sequence ID" value="GIO42461.1"/>
    <property type="molecule type" value="Genomic_DNA"/>
</dbReference>
<evidence type="ECO:0000313" key="2">
    <source>
        <dbReference type="Proteomes" id="UP000678895"/>
    </source>
</evidence>
<dbReference type="RefSeq" id="WP_301627281.1">
    <property type="nucleotide sequence ID" value="NZ_BORS01000007.1"/>
</dbReference>
<sequence>MIASTLLSEIATLTDSKIVKVVLNETYEITNFEVKAVSGSTVGMQYIVPASVVPVVNKIELKNSSDQLVTSNDVYVPITSDTLILQTIEVKEGA</sequence>
<accession>A0A920CJ78</accession>
<organism evidence="1 2">
    <name type="scientific">Paenibacillus apis</name>
    <dbReference type="NCBI Taxonomy" id="1792174"/>
    <lineage>
        <taxon>Bacteria</taxon>
        <taxon>Bacillati</taxon>
        <taxon>Bacillota</taxon>
        <taxon>Bacilli</taxon>
        <taxon>Bacillales</taxon>
        <taxon>Paenibacillaceae</taxon>
        <taxon>Paenibacillus</taxon>
    </lineage>
</organism>
<comment type="caution">
    <text evidence="1">The sequence shown here is derived from an EMBL/GenBank/DDBJ whole genome shotgun (WGS) entry which is preliminary data.</text>
</comment>
<gene>
    <name evidence="1" type="ORF">J41TS4_22190</name>
</gene>
<proteinExistence type="predicted"/>
<evidence type="ECO:0000313" key="1">
    <source>
        <dbReference type="EMBL" id="GIO42461.1"/>
    </source>
</evidence>
<dbReference type="AlphaFoldDB" id="A0A920CJ78"/>
<evidence type="ECO:0008006" key="3">
    <source>
        <dbReference type="Google" id="ProtNLM"/>
    </source>
</evidence>
<name>A0A920CJ78_9BACL</name>